<evidence type="ECO:0000259" key="1">
    <source>
        <dbReference type="PROSITE" id="PS50851"/>
    </source>
</evidence>
<proteinExistence type="predicted"/>
<dbReference type="SMART" id="SM00260">
    <property type="entry name" value="CheW"/>
    <property type="match status" value="1"/>
</dbReference>
<accession>A0A1F6TA67</accession>
<evidence type="ECO:0000313" key="2">
    <source>
        <dbReference type="EMBL" id="OGI42014.1"/>
    </source>
</evidence>
<dbReference type="STRING" id="1817758.A2150_05650"/>
<reference evidence="2 3" key="1">
    <citation type="journal article" date="2016" name="Nat. Commun.">
        <title>Thousands of microbial genomes shed light on interconnected biogeochemical processes in an aquifer system.</title>
        <authorList>
            <person name="Anantharaman K."/>
            <person name="Brown C.T."/>
            <person name="Hug L.A."/>
            <person name="Sharon I."/>
            <person name="Castelle C.J."/>
            <person name="Probst A.J."/>
            <person name="Thomas B.C."/>
            <person name="Singh A."/>
            <person name="Wilkins M.J."/>
            <person name="Karaoz U."/>
            <person name="Brodie E.L."/>
            <person name="Williams K.H."/>
            <person name="Hubbard S.S."/>
            <person name="Banfield J.F."/>
        </authorList>
    </citation>
    <scope>NUCLEOTIDE SEQUENCE [LARGE SCALE GENOMIC DNA]</scope>
</reference>
<gene>
    <name evidence="2" type="ORF">A2150_05650</name>
</gene>
<name>A0A1F6TA67_9PROT</name>
<dbReference type="Proteomes" id="UP000177925">
    <property type="component" value="Unassembled WGS sequence"/>
</dbReference>
<dbReference type="GO" id="GO:0007165">
    <property type="term" value="P:signal transduction"/>
    <property type="evidence" value="ECO:0007669"/>
    <property type="project" value="InterPro"/>
</dbReference>
<sequence length="151" mass="16179">MKRREAEPVHALEIPTGAMALLVPSACIAEVINPSDVAPLPCAPAWVTGVIGWRSRAVPLVSFERLLDSPGNAPTARSKFIVFYPLPGCRPWEFFAIQSTAEPQTHVLDNADAPATSTELSGSRFIAMGLKLGREVLAIPDFAALKAALYP</sequence>
<comment type="caution">
    <text evidence="2">The sequence shown here is derived from an EMBL/GenBank/DDBJ whole genome shotgun (WGS) entry which is preliminary data.</text>
</comment>
<feature type="domain" description="CheW-like" evidence="1">
    <location>
        <begin position="8"/>
        <end position="151"/>
    </location>
</feature>
<protein>
    <recommendedName>
        <fullName evidence="1">CheW-like domain-containing protein</fullName>
    </recommendedName>
</protein>
<evidence type="ECO:0000313" key="3">
    <source>
        <dbReference type="Proteomes" id="UP000177925"/>
    </source>
</evidence>
<dbReference type="AlphaFoldDB" id="A0A1F6TA67"/>
<dbReference type="PROSITE" id="PS50851">
    <property type="entry name" value="CHEW"/>
    <property type="match status" value="1"/>
</dbReference>
<dbReference type="Pfam" id="PF01584">
    <property type="entry name" value="CheW"/>
    <property type="match status" value="1"/>
</dbReference>
<dbReference type="SUPFAM" id="SSF50341">
    <property type="entry name" value="CheW-like"/>
    <property type="match status" value="1"/>
</dbReference>
<dbReference type="InterPro" id="IPR002545">
    <property type="entry name" value="CheW-lke_dom"/>
</dbReference>
<organism evidence="2 3">
    <name type="scientific">Candidatus Muproteobacteria bacterium RBG_16_64_11</name>
    <dbReference type="NCBI Taxonomy" id="1817758"/>
    <lineage>
        <taxon>Bacteria</taxon>
        <taxon>Pseudomonadati</taxon>
        <taxon>Pseudomonadota</taxon>
        <taxon>Candidatus Muproteobacteria</taxon>
    </lineage>
</organism>
<dbReference type="Gene3D" id="2.40.50.180">
    <property type="entry name" value="CheA-289, Domain 4"/>
    <property type="match status" value="1"/>
</dbReference>
<dbReference type="EMBL" id="MFSS01000103">
    <property type="protein sequence ID" value="OGI42014.1"/>
    <property type="molecule type" value="Genomic_DNA"/>
</dbReference>
<dbReference type="InterPro" id="IPR036061">
    <property type="entry name" value="CheW-like_dom_sf"/>
</dbReference>
<dbReference type="GO" id="GO:0006935">
    <property type="term" value="P:chemotaxis"/>
    <property type="evidence" value="ECO:0007669"/>
    <property type="project" value="InterPro"/>
</dbReference>